<organism evidence="2 3">
    <name type="scientific">Ceratodon purpureus</name>
    <name type="common">Fire moss</name>
    <name type="synonym">Dicranum purpureum</name>
    <dbReference type="NCBI Taxonomy" id="3225"/>
    <lineage>
        <taxon>Eukaryota</taxon>
        <taxon>Viridiplantae</taxon>
        <taxon>Streptophyta</taxon>
        <taxon>Embryophyta</taxon>
        <taxon>Bryophyta</taxon>
        <taxon>Bryophytina</taxon>
        <taxon>Bryopsida</taxon>
        <taxon>Dicranidae</taxon>
        <taxon>Pseudoditrichales</taxon>
        <taxon>Ditrichaceae</taxon>
        <taxon>Ceratodon</taxon>
    </lineage>
</organism>
<feature type="region of interest" description="Disordered" evidence="1">
    <location>
        <begin position="71"/>
        <end position="103"/>
    </location>
</feature>
<dbReference type="AlphaFoldDB" id="A0A8T0HNI5"/>
<feature type="compositionally biased region" description="Polar residues" evidence="1">
    <location>
        <begin position="81"/>
        <end position="103"/>
    </location>
</feature>
<proteinExistence type="predicted"/>
<keyword evidence="3" id="KW-1185">Reference proteome</keyword>
<evidence type="ECO:0000313" key="2">
    <source>
        <dbReference type="EMBL" id="KAG0572412.1"/>
    </source>
</evidence>
<feature type="region of interest" description="Disordered" evidence="1">
    <location>
        <begin position="15"/>
        <end position="40"/>
    </location>
</feature>
<dbReference type="EMBL" id="CM026426">
    <property type="protein sequence ID" value="KAG0572412.1"/>
    <property type="molecule type" value="Genomic_DNA"/>
</dbReference>
<feature type="compositionally biased region" description="Low complexity" evidence="1">
    <location>
        <begin position="15"/>
        <end position="27"/>
    </location>
</feature>
<accession>A0A8T0HNI5</accession>
<name>A0A8T0HNI5_CERPU</name>
<feature type="compositionally biased region" description="Low complexity" evidence="1">
    <location>
        <begin position="71"/>
        <end position="80"/>
    </location>
</feature>
<reference evidence="2" key="1">
    <citation type="submission" date="2020-06" db="EMBL/GenBank/DDBJ databases">
        <title>WGS assembly of Ceratodon purpureus strain R40.</title>
        <authorList>
            <person name="Carey S.B."/>
            <person name="Jenkins J."/>
            <person name="Shu S."/>
            <person name="Lovell J.T."/>
            <person name="Sreedasyam A."/>
            <person name="Maumus F."/>
            <person name="Tiley G.P."/>
            <person name="Fernandez-Pozo N."/>
            <person name="Barry K."/>
            <person name="Chen C."/>
            <person name="Wang M."/>
            <person name="Lipzen A."/>
            <person name="Daum C."/>
            <person name="Saski C.A."/>
            <person name="Payton A.C."/>
            <person name="Mcbreen J.C."/>
            <person name="Conrad R.E."/>
            <person name="Kollar L.M."/>
            <person name="Olsson S."/>
            <person name="Huttunen S."/>
            <person name="Landis J.B."/>
            <person name="Wickett N.J."/>
            <person name="Johnson M.G."/>
            <person name="Rensing S.A."/>
            <person name="Grimwood J."/>
            <person name="Schmutz J."/>
            <person name="Mcdaniel S.F."/>
        </authorList>
    </citation>
    <scope>NUCLEOTIDE SEQUENCE</scope>
    <source>
        <strain evidence="2">R40</strain>
    </source>
</reference>
<evidence type="ECO:0000256" key="1">
    <source>
        <dbReference type="SAM" id="MobiDB-lite"/>
    </source>
</evidence>
<dbReference type="Proteomes" id="UP000822688">
    <property type="component" value="Chromosome V"/>
</dbReference>
<comment type="caution">
    <text evidence="2">The sequence shown here is derived from an EMBL/GenBank/DDBJ whole genome shotgun (WGS) entry which is preliminary data.</text>
</comment>
<gene>
    <name evidence="2" type="ORF">KC19_VG092900</name>
</gene>
<protein>
    <submittedName>
        <fullName evidence="2">Uncharacterized protein</fullName>
    </submittedName>
</protein>
<sequence length="103" mass="11590">MRNGSETLLLNMMSLSTTDPTPTPISSLENPNRLQPHSSNRNYFLNITTTTQRYMKCLQSNPLHRIQIQTSTSLTTSSRSAKQSTINTSLSAHQTRSCTFEKL</sequence>
<feature type="compositionally biased region" description="Polar residues" evidence="1">
    <location>
        <begin position="28"/>
        <end position="40"/>
    </location>
</feature>
<evidence type="ECO:0000313" key="3">
    <source>
        <dbReference type="Proteomes" id="UP000822688"/>
    </source>
</evidence>